<keyword evidence="1" id="KW-0808">Transferase</keyword>
<dbReference type="AlphaFoldDB" id="A0A8H3LMB6"/>
<gene>
    <name evidence="6" type="ORF">RCL2_001586000</name>
</gene>
<dbReference type="Gene3D" id="1.10.510.10">
    <property type="entry name" value="Transferase(Phosphotransferase) domain 1"/>
    <property type="match status" value="1"/>
</dbReference>
<dbReference type="Proteomes" id="UP000615446">
    <property type="component" value="Unassembled WGS sequence"/>
</dbReference>
<dbReference type="PROSITE" id="PS50011">
    <property type="entry name" value="PROTEIN_KINASE_DOM"/>
    <property type="match status" value="1"/>
</dbReference>
<keyword evidence="2" id="KW-0547">Nucleotide-binding</keyword>
<dbReference type="InterPro" id="IPR000719">
    <property type="entry name" value="Prot_kinase_dom"/>
</dbReference>
<evidence type="ECO:0000313" key="6">
    <source>
        <dbReference type="EMBL" id="GES88937.1"/>
    </source>
</evidence>
<name>A0A8H3LMB6_9GLOM</name>
<keyword evidence="3 6" id="KW-0418">Kinase</keyword>
<organism evidence="6 7">
    <name type="scientific">Rhizophagus clarus</name>
    <dbReference type="NCBI Taxonomy" id="94130"/>
    <lineage>
        <taxon>Eukaryota</taxon>
        <taxon>Fungi</taxon>
        <taxon>Fungi incertae sedis</taxon>
        <taxon>Mucoromycota</taxon>
        <taxon>Glomeromycotina</taxon>
        <taxon>Glomeromycetes</taxon>
        <taxon>Glomerales</taxon>
        <taxon>Glomeraceae</taxon>
        <taxon>Rhizophagus</taxon>
    </lineage>
</organism>
<dbReference type="EMBL" id="BLAL01000182">
    <property type="protein sequence ID" value="GES88937.1"/>
    <property type="molecule type" value="Genomic_DNA"/>
</dbReference>
<dbReference type="InterPro" id="IPR011009">
    <property type="entry name" value="Kinase-like_dom_sf"/>
</dbReference>
<dbReference type="PANTHER" id="PTHR44329:SF288">
    <property type="entry name" value="MITOGEN-ACTIVATED PROTEIN KINASE KINASE KINASE 20"/>
    <property type="match status" value="1"/>
</dbReference>
<evidence type="ECO:0000259" key="5">
    <source>
        <dbReference type="PROSITE" id="PS50011"/>
    </source>
</evidence>
<dbReference type="Pfam" id="PF07714">
    <property type="entry name" value="PK_Tyr_Ser-Thr"/>
    <property type="match status" value="1"/>
</dbReference>
<proteinExistence type="predicted"/>
<comment type="caution">
    <text evidence="6">The sequence shown here is derived from an EMBL/GenBank/DDBJ whole genome shotgun (WGS) entry which is preliminary data.</text>
</comment>
<accession>A0A8H3LMB6</accession>
<dbReference type="SUPFAM" id="SSF56112">
    <property type="entry name" value="Protein kinase-like (PK-like)"/>
    <property type="match status" value="1"/>
</dbReference>
<dbReference type="OrthoDB" id="2403823at2759"/>
<evidence type="ECO:0000256" key="4">
    <source>
        <dbReference type="ARBA" id="ARBA00022840"/>
    </source>
</evidence>
<dbReference type="PANTHER" id="PTHR44329">
    <property type="entry name" value="SERINE/THREONINE-PROTEIN KINASE TNNI3K-RELATED"/>
    <property type="match status" value="1"/>
</dbReference>
<protein>
    <submittedName>
        <fullName evidence="6">Kinase-like domain-containing protein</fullName>
    </submittedName>
</protein>
<sequence>MALKNDSAKNLFKYPRYAIPASNLSSEENEENPYEVVYINNLEKRKDAYGICLQCNEPGTGIHWCRPCNAKRFKEEFKNWTSGNKFIDEFIQESQLNAVHYTQCLEWVPFDKFKDVTYVANGGFGKIYRASWHEGHIAYWKHKEQKWWRYQSKIVALKSLDNSSDISVDFINEIKSHLQINVVFDIVKCYGITQDPVSKDYMMILEFCGDGNLRDYVANSKEYIPYDEKIDVLHQIIKGLKCIHDAGKVHKDFHSGNILCDNVGIGIITSISDLGLCRPATEQSEGEKIYGVMPYIAPEVLRGKKYSSAADIYSFGIVMNEFLSEEYPFGDTPHNFFLVKNIFNGVRPKISEHVPKFLVDVIMKCWNAKAEDRTTAKELVHVFGKWVDEKDDENSEIYFRIKESDKKYKECKSKNTSKNISNNESYDNSLRFTQTHPQAVYTSRNLDFEISTDIEFKLDEFE</sequence>
<feature type="domain" description="Protein kinase" evidence="5">
    <location>
        <begin position="113"/>
        <end position="387"/>
    </location>
</feature>
<dbReference type="GO" id="GO:0005524">
    <property type="term" value="F:ATP binding"/>
    <property type="evidence" value="ECO:0007669"/>
    <property type="project" value="UniProtKB-KW"/>
</dbReference>
<dbReference type="InterPro" id="IPR051681">
    <property type="entry name" value="Ser/Thr_Kinases-Pseudokinases"/>
</dbReference>
<evidence type="ECO:0000256" key="1">
    <source>
        <dbReference type="ARBA" id="ARBA00022679"/>
    </source>
</evidence>
<evidence type="ECO:0000256" key="2">
    <source>
        <dbReference type="ARBA" id="ARBA00022741"/>
    </source>
</evidence>
<evidence type="ECO:0000256" key="3">
    <source>
        <dbReference type="ARBA" id="ARBA00022777"/>
    </source>
</evidence>
<evidence type="ECO:0000313" key="7">
    <source>
        <dbReference type="Proteomes" id="UP000615446"/>
    </source>
</evidence>
<dbReference type="InterPro" id="IPR001245">
    <property type="entry name" value="Ser-Thr/Tyr_kinase_cat_dom"/>
</dbReference>
<keyword evidence="4" id="KW-0067">ATP-binding</keyword>
<dbReference type="GO" id="GO:0004674">
    <property type="term" value="F:protein serine/threonine kinase activity"/>
    <property type="evidence" value="ECO:0007669"/>
    <property type="project" value="TreeGrafter"/>
</dbReference>
<reference evidence="6" key="1">
    <citation type="submission" date="2019-10" db="EMBL/GenBank/DDBJ databases">
        <title>Conservation and host-specific expression of non-tandemly repeated heterogenous ribosome RNA gene in arbuscular mycorrhizal fungi.</title>
        <authorList>
            <person name="Maeda T."/>
            <person name="Kobayashi Y."/>
            <person name="Nakagawa T."/>
            <person name="Ezawa T."/>
            <person name="Yamaguchi K."/>
            <person name="Bino T."/>
            <person name="Nishimoto Y."/>
            <person name="Shigenobu S."/>
            <person name="Kawaguchi M."/>
        </authorList>
    </citation>
    <scope>NUCLEOTIDE SEQUENCE</scope>
    <source>
        <strain evidence="6">HR1</strain>
    </source>
</reference>